<dbReference type="eggNOG" id="COG3791">
    <property type="taxonomic scope" value="Bacteria"/>
</dbReference>
<reference evidence="6 7" key="1">
    <citation type="journal article" date="2013" name="Genome Announc.">
        <title>Genome Sequence of the Polycyclic Aromatic Hydrocarbon-Degrading Bacterium Strain Marinobacter nanhaiticus D15-8WT.</title>
        <authorList>
            <person name="Cui Z."/>
            <person name="Gao W."/>
            <person name="Li Q."/>
            <person name="Xu G."/>
            <person name="Zheng L."/>
        </authorList>
    </citation>
    <scope>NUCLEOTIDE SEQUENCE [LARGE SCALE GENOMIC DNA]</scope>
    <source>
        <strain evidence="6 7">D15-8W</strain>
    </source>
</reference>
<keyword evidence="3" id="KW-0862">Zinc</keyword>
<dbReference type="OrthoDB" id="4188830at2"/>
<keyword evidence="7" id="KW-1185">Reference proteome</keyword>
<dbReference type="Gene3D" id="3.90.1590.10">
    <property type="entry name" value="glutathione-dependent formaldehyde- activating enzyme (gfa)"/>
    <property type="match status" value="1"/>
</dbReference>
<comment type="caution">
    <text evidence="6">The sequence shown here is derived from an EMBL/GenBank/DDBJ whole genome shotgun (WGS) entry which is preliminary data.</text>
</comment>
<evidence type="ECO:0000256" key="1">
    <source>
        <dbReference type="ARBA" id="ARBA00005495"/>
    </source>
</evidence>
<dbReference type="HOGENOM" id="CLU_055491_9_0_6"/>
<dbReference type="Proteomes" id="UP000013165">
    <property type="component" value="Unassembled WGS sequence"/>
</dbReference>
<dbReference type="GO" id="GO:0016846">
    <property type="term" value="F:carbon-sulfur lyase activity"/>
    <property type="evidence" value="ECO:0007669"/>
    <property type="project" value="InterPro"/>
</dbReference>
<name>N6W5V2_9GAMM</name>
<accession>N6W5V2</accession>
<dbReference type="Pfam" id="PF04828">
    <property type="entry name" value="GFA"/>
    <property type="match status" value="1"/>
</dbReference>
<dbReference type="InterPro" id="IPR011057">
    <property type="entry name" value="Mss4-like_sf"/>
</dbReference>
<evidence type="ECO:0000259" key="5">
    <source>
        <dbReference type="PROSITE" id="PS51891"/>
    </source>
</evidence>
<comment type="similarity">
    <text evidence="1">Belongs to the Gfa family.</text>
</comment>
<organism evidence="6 7">
    <name type="scientific">Marinobacter nanhaiticus D15-8W</name>
    <dbReference type="NCBI Taxonomy" id="626887"/>
    <lineage>
        <taxon>Bacteria</taxon>
        <taxon>Pseudomonadati</taxon>
        <taxon>Pseudomonadota</taxon>
        <taxon>Gammaproteobacteria</taxon>
        <taxon>Pseudomonadales</taxon>
        <taxon>Marinobacteraceae</taxon>
        <taxon>Marinobacter</taxon>
    </lineage>
</organism>
<dbReference type="SUPFAM" id="SSF51316">
    <property type="entry name" value="Mss4-like"/>
    <property type="match status" value="1"/>
</dbReference>
<dbReference type="EMBL" id="APLQ01000011">
    <property type="protein sequence ID" value="ENO15584.2"/>
    <property type="molecule type" value="Genomic_DNA"/>
</dbReference>
<dbReference type="STRING" id="626887.J057_09536"/>
<feature type="domain" description="CENP-V/GFA" evidence="5">
    <location>
        <begin position="1"/>
        <end position="113"/>
    </location>
</feature>
<dbReference type="GO" id="GO:0046872">
    <property type="term" value="F:metal ion binding"/>
    <property type="evidence" value="ECO:0007669"/>
    <property type="project" value="UniProtKB-KW"/>
</dbReference>
<evidence type="ECO:0000256" key="2">
    <source>
        <dbReference type="ARBA" id="ARBA00022723"/>
    </source>
</evidence>
<keyword evidence="2" id="KW-0479">Metal-binding</keyword>
<proteinExistence type="inferred from homology"/>
<evidence type="ECO:0000256" key="4">
    <source>
        <dbReference type="ARBA" id="ARBA00023239"/>
    </source>
</evidence>
<evidence type="ECO:0000313" key="7">
    <source>
        <dbReference type="Proteomes" id="UP000013165"/>
    </source>
</evidence>
<sequence length="133" mass="14868">MEGQCLCGAVSIQTGRRDRLDVCHCGMCRRWGGGPMLAVHCGKDSQITGLEHVKVYISSDWAERGFCDTCGTHLFYKLKGSDEYVFTAGLFQQGADFVMGSQIFIDKKPEYYTFAEQTPVMTEAEVFEKYGPP</sequence>
<dbReference type="PROSITE" id="PS51891">
    <property type="entry name" value="CENP_V_GFA"/>
    <property type="match status" value="1"/>
</dbReference>
<evidence type="ECO:0000256" key="3">
    <source>
        <dbReference type="ARBA" id="ARBA00022833"/>
    </source>
</evidence>
<keyword evidence="4" id="KW-0456">Lyase</keyword>
<dbReference type="AlphaFoldDB" id="N6W5V2"/>
<protein>
    <submittedName>
        <fullName evidence="6">GFA family protein</fullName>
    </submittedName>
</protein>
<dbReference type="PANTHER" id="PTHR33337">
    <property type="entry name" value="GFA DOMAIN-CONTAINING PROTEIN"/>
    <property type="match status" value="1"/>
</dbReference>
<evidence type="ECO:0000313" key="6">
    <source>
        <dbReference type="EMBL" id="ENO15584.2"/>
    </source>
</evidence>
<dbReference type="PATRIC" id="fig|626887.3.peg.1914"/>
<dbReference type="InterPro" id="IPR006913">
    <property type="entry name" value="CENP-V/GFA"/>
</dbReference>
<gene>
    <name evidence="6" type="ORF">J057_09536</name>
</gene>
<dbReference type="PANTHER" id="PTHR33337:SF40">
    <property type="entry name" value="CENP-V_GFA DOMAIN-CONTAINING PROTEIN-RELATED"/>
    <property type="match status" value="1"/>
</dbReference>